<keyword evidence="3 11" id="KW-0812">Transmembrane</keyword>
<keyword evidence="9" id="KW-0407">Ion channel</keyword>
<evidence type="ECO:0000256" key="9">
    <source>
        <dbReference type="ARBA" id="ARBA00023303"/>
    </source>
</evidence>
<dbReference type="EMBL" id="JANGSQ010000103">
    <property type="protein sequence ID" value="MCW4590844.1"/>
    <property type="molecule type" value="Genomic_DNA"/>
</dbReference>
<dbReference type="Gene3D" id="1.10.3080.10">
    <property type="entry name" value="Clc chloride channel"/>
    <property type="match status" value="1"/>
</dbReference>
<comment type="caution">
    <text evidence="12">The sequence shown here is derived from an EMBL/GenBank/DDBJ whole genome shotgun (WGS) entry which is preliminary data.</text>
</comment>
<feature type="transmembrane region" description="Helical" evidence="11">
    <location>
        <begin position="286"/>
        <end position="306"/>
    </location>
</feature>
<feature type="transmembrane region" description="Helical" evidence="11">
    <location>
        <begin position="178"/>
        <end position="203"/>
    </location>
</feature>
<evidence type="ECO:0000256" key="8">
    <source>
        <dbReference type="ARBA" id="ARBA00023214"/>
    </source>
</evidence>
<dbReference type="InterPro" id="IPR050368">
    <property type="entry name" value="ClC-type_chloride_channel"/>
</dbReference>
<feature type="transmembrane region" description="Helical" evidence="11">
    <location>
        <begin position="215"/>
        <end position="233"/>
    </location>
</feature>
<keyword evidence="2" id="KW-0813">Transport</keyword>
<evidence type="ECO:0000313" key="13">
    <source>
        <dbReference type="Proteomes" id="UP001526337"/>
    </source>
</evidence>
<evidence type="ECO:0000256" key="5">
    <source>
        <dbReference type="ARBA" id="ARBA00023065"/>
    </source>
</evidence>
<keyword evidence="6 11" id="KW-0472">Membrane</keyword>
<dbReference type="RefSeq" id="WP_265176084.1">
    <property type="nucleotide sequence ID" value="NZ_JANGSQ010000103.1"/>
</dbReference>
<keyword evidence="13" id="KW-1185">Reference proteome</keyword>
<feature type="region of interest" description="Disordered" evidence="10">
    <location>
        <begin position="1"/>
        <end position="23"/>
    </location>
</feature>
<accession>A0ABT3K629</accession>
<feature type="transmembrane region" description="Helical" evidence="11">
    <location>
        <begin position="85"/>
        <end position="102"/>
    </location>
</feature>
<dbReference type="InterPro" id="IPR014743">
    <property type="entry name" value="Cl-channel_core"/>
</dbReference>
<keyword evidence="5" id="KW-0406">Ion transport</keyword>
<proteinExistence type="predicted"/>
<protein>
    <submittedName>
        <fullName evidence="12">Chloride channel protein</fullName>
    </submittedName>
</protein>
<evidence type="ECO:0000313" key="12">
    <source>
        <dbReference type="EMBL" id="MCW4590844.1"/>
    </source>
</evidence>
<keyword evidence="4 11" id="KW-1133">Transmembrane helix</keyword>
<name>A0ABT3K629_9PROT</name>
<evidence type="ECO:0000256" key="10">
    <source>
        <dbReference type="SAM" id="MobiDB-lite"/>
    </source>
</evidence>
<evidence type="ECO:0000256" key="11">
    <source>
        <dbReference type="SAM" id="Phobius"/>
    </source>
</evidence>
<feature type="transmembrane region" description="Helical" evidence="11">
    <location>
        <begin position="31"/>
        <end position="53"/>
    </location>
</feature>
<feature type="transmembrane region" description="Helical" evidence="11">
    <location>
        <begin position="349"/>
        <end position="369"/>
    </location>
</feature>
<evidence type="ECO:0000256" key="4">
    <source>
        <dbReference type="ARBA" id="ARBA00022989"/>
    </source>
</evidence>
<evidence type="ECO:0000256" key="2">
    <source>
        <dbReference type="ARBA" id="ARBA00022448"/>
    </source>
</evidence>
<dbReference type="SUPFAM" id="SSF81340">
    <property type="entry name" value="Clc chloride channel"/>
    <property type="match status" value="1"/>
</dbReference>
<keyword evidence="8" id="KW-0868">Chloride</keyword>
<evidence type="ECO:0000256" key="3">
    <source>
        <dbReference type="ARBA" id="ARBA00022692"/>
    </source>
</evidence>
<evidence type="ECO:0000256" key="7">
    <source>
        <dbReference type="ARBA" id="ARBA00023173"/>
    </source>
</evidence>
<sequence>MTQPPAPTRASSTAASPVPPAASTAMPGARMVLAVIATGIMSGLGGMALALALHAVQHVAYGYGQAGGPHNFLAGVSAAPPWRRVAALFTCGVVAGFGWWGLQRAGRPLVSVTAAVGRGDAPGKAMPALSTTIHVLLQIVTVALGSPLGREVAPREFGALLASRGGRLLGLAPGDARIIIACGAGAGLAAVYNVPLAGTLFILEVLLKAFSPRAAMAALGACGIAAVVPWIALGNVQQYDIGPMPLTPAIMMWAICAAPVIGVCAHAIKTLGTLAQNRAASGAARIAWCLAVFTAIGLLACLFPQLPGNGRGPTQLAVAGRIGATLGAELLVLKIVVVMGALRAGAAGGLLTPSLTMGALLSSVLVAGWNLAAPAVPADAAALIGGVAFLGTFMAMPMTALALGIEFTRVGHDMWFPMCLAMALCVAVARGCARLTHLPGPLTRPAAPGSVSARS</sequence>
<dbReference type="InterPro" id="IPR001807">
    <property type="entry name" value="ClC"/>
</dbReference>
<dbReference type="PANTHER" id="PTHR43427">
    <property type="entry name" value="CHLORIDE CHANNEL PROTEIN CLC-E"/>
    <property type="match status" value="1"/>
</dbReference>
<feature type="compositionally biased region" description="Low complexity" evidence="10">
    <location>
        <begin position="8"/>
        <end position="23"/>
    </location>
</feature>
<dbReference type="Pfam" id="PF00654">
    <property type="entry name" value="Voltage_CLC"/>
    <property type="match status" value="1"/>
</dbReference>
<feature type="transmembrane region" description="Helical" evidence="11">
    <location>
        <begin position="318"/>
        <end position="342"/>
    </location>
</feature>
<feature type="transmembrane region" description="Helical" evidence="11">
    <location>
        <begin position="245"/>
        <end position="265"/>
    </location>
</feature>
<comment type="subcellular location">
    <subcellularLocation>
        <location evidence="1">Membrane</location>
        <topology evidence="1">Multi-pass membrane protein</topology>
    </subcellularLocation>
</comment>
<gene>
    <name evidence="12" type="ORF">NO263_09655</name>
</gene>
<evidence type="ECO:0000256" key="6">
    <source>
        <dbReference type="ARBA" id="ARBA00023136"/>
    </source>
</evidence>
<feature type="transmembrane region" description="Helical" evidence="11">
    <location>
        <begin position="381"/>
        <end position="403"/>
    </location>
</feature>
<reference evidence="12 13" key="1">
    <citation type="submission" date="2022-07" db="EMBL/GenBank/DDBJ databases">
        <title>Genome stability of Gluconacetobacter entanii AV429.</title>
        <authorList>
            <person name="Trcek J."/>
            <person name="Cepec E."/>
        </authorList>
    </citation>
    <scope>NUCLEOTIDE SEQUENCE [LARGE SCALE GENOMIC DNA]</scope>
    <source>
        <strain evidence="12 13">AV429_2022</strain>
    </source>
</reference>
<evidence type="ECO:0000256" key="1">
    <source>
        <dbReference type="ARBA" id="ARBA00004141"/>
    </source>
</evidence>
<dbReference type="PANTHER" id="PTHR43427:SF6">
    <property type="entry name" value="CHLORIDE CHANNEL PROTEIN CLC-E"/>
    <property type="match status" value="1"/>
</dbReference>
<keyword evidence="7" id="KW-0869">Chloride channel</keyword>
<dbReference type="Proteomes" id="UP001526337">
    <property type="component" value="Unassembled WGS sequence"/>
</dbReference>
<organism evidence="12 13">
    <name type="scientific">Gluconacetobacter entanii</name>
    <dbReference type="NCBI Taxonomy" id="108528"/>
    <lineage>
        <taxon>Bacteria</taxon>
        <taxon>Pseudomonadati</taxon>
        <taxon>Pseudomonadota</taxon>
        <taxon>Alphaproteobacteria</taxon>
        <taxon>Acetobacterales</taxon>
        <taxon>Acetobacteraceae</taxon>
        <taxon>Gluconacetobacter</taxon>
    </lineage>
</organism>